<dbReference type="Proteomes" id="UP000878956">
    <property type="component" value="Unassembled WGS sequence"/>
</dbReference>
<sequence>MKKINIMKYIETIEKYPSTLIIINWDRLKLIKEQIEKNKSYKRKLFVKKL</sequence>
<proteinExistence type="predicted"/>
<protein>
    <submittedName>
        <fullName evidence="1">Uncharacterized protein</fullName>
    </submittedName>
</protein>
<organism evidence="1 2">
    <name type="scientific">Clostridioides difficile</name>
    <name type="common">Peptoclostridium difficile</name>
    <dbReference type="NCBI Taxonomy" id="1496"/>
    <lineage>
        <taxon>Bacteria</taxon>
        <taxon>Bacillati</taxon>
        <taxon>Bacillota</taxon>
        <taxon>Clostridia</taxon>
        <taxon>Peptostreptococcales</taxon>
        <taxon>Peptostreptococcaceae</taxon>
        <taxon>Clostridioides</taxon>
    </lineage>
</organism>
<dbReference type="EMBL" id="DAEPXK010000086">
    <property type="protein sequence ID" value="HBH1544475.1"/>
    <property type="molecule type" value="Genomic_DNA"/>
</dbReference>
<evidence type="ECO:0000313" key="2">
    <source>
        <dbReference type="Proteomes" id="UP000878956"/>
    </source>
</evidence>
<name>A0AAN5VQC1_CLODI</name>
<reference evidence="1" key="1">
    <citation type="journal article" date="2018" name="Genome Biol.">
        <title>SKESA: strategic k-mer extension for scrupulous assemblies.</title>
        <authorList>
            <person name="Souvorov A."/>
            <person name="Agarwala R."/>
            <person name="Lipman D.J."/>
        </authorList>
    </citation>
    <scope>NUCLEOTIDE SEQUENCE</scope>
    <source>
        <strain evidence="1">HN1000</strain>
    </source>
</reference>
<gene>
    <name evidence="1" type="ORF">KRM00_004026</name>
</gene>
<evidence type="ECO:0000313" key="1">
    <source>
        <dbReference type="EMBL" id="HBH1544475.1"/>
    </source>
</evidence>
<reference evidence="1" key="2">
    <citation type="submission" date="2021-06" db="EMBL/GenBank/DDBJ databases">
        <authorList>
            <consortium name="NCBI Pathogen Detection Project"/>
        </authorList>
    </citation>
    <scope>NUCLEOTIDE SEQUENCE</scope>
    <source>
        <strain evidence="1">HN1000</strain>
    </source>
</reference>
<dbReference type="RefSeq" id="WP_157021616.1">
    <property type="nucleotide sequence ID" value="NZ_FUQT01000003.1"/>
</dbReference>
<accession>A0AAN5VQC1</accession>
<dbReference type="AlphaFoldDB" id="A0AAN5VQC1"/>
<comment type="caution">
    <text evidence="1">The sequence shown here is derived from an EMBL/GenBank/DDBJ whole genome shotgun (WGS) entry which is preliminary data.</text>
</comment>